<dbReference type="Proteomes" id="UP001596183">
    <property type="component" value="Unassembled WGS sequence"/>
</dbReference>
<keyword evidence="3" id="KW-1185">Reference proteome</keyword>
<evidence type="ECO:0000313" key="2">
    <source>
        <dbReference type="EMBL" id="MFC5672571.1"/>
    </source>
</evidence>
<dbReference type="RefSeq" id="WP_381214726.1">
    <property type="nucleotide sequence ID" value="NZ_JBHSPC010000067.1"/>
</dbReference>
<comment type="caution">
    <text evidence="2">The sequence shown here is derived from an EMBL/GenBank/DDBJ whole genome shotgun (WGS) entry which is preliminary data.</text>
</comment>
<accession>A0ABW0XVQ9</accession>
<evidence type="ECO:0000256" key="1">
    <source>
        <dbReference type="SAM" id="MobiDB-lite"/>
    </source>
</evidence>
<proteinExistence type="predicted"/>
<name>A0ABW0XVQ9_9ACTN</name>
<dbReference type="EMBL" id="JBHSPC010000067">
    <property type="protein sequence ID" value="MFC5672571.1"/>
    <property type="molecule type" value="Genomic_DNA"/>
</dbReference>
<organism evidence="2 3">
    <name type="scientific">Streptomyces incanus</name>
    <dbReference type="NCBI Taxonomy" id="887453"/>
    <lineage>
        <taxon>Bacteria</taxon>
        <taxon>Bacillati</taxon>
        <taxon>Actinomycetota</taxon>
        <taxon>Actinomycetes</taxon>
        <taxon>Kitasatosporales</taxon>
        <taxon>Streptomycetaceae</taxon>
        <taxon>Streptomyces</taxon>
    </lineage>
</organism>
<feature type="compositionally biased region" description="Low complexity" evidence="1">
    <location>
        <begin position="97"/>
        <end position="113"/>
    </location>
</feature>
<sequence>MKQTVHRTIERFGGLDVVMNNAGHDFLAAVAEPGDRDVRDMLDDHLKLQGSHPGDPAKGAEAIANRGVTGQGPLRRILGSDSHACATPKVQVRQADLDATADTAPTTDFPATA</sequence>
<evidence type="ECO:0000313" key="3">
    <source>
        <dbReference type="Proteomes" id="UP001596183"/>
    </source>
</evidence>
<gene>
    <name evidence="2" type="ORF">ACFP2V_21335</name>
</gene>
<protein>
    <submittedName>
        <fullName evidence="2">Uncharacterized protein</fullName>
    </submittedName>
</protein>
<feature type="region of interest" description="Disordered" evidence="1">
    <location>
        <begin position="94"/>
        <end position="113"/>
    </location>
</feature>
<reference evidence="3" key="1">
    <citation type="journal article" date="2019" name="Int. J. Syst. Evol. Microbiol.">
        <title>The Global Catalogue of Microorganisms (GCM) 10K type strain sequencing project: providing services to taxonomists for standard genome sequencing and annotation.</title>
        <authorList>
            <consortium name="The Broad Institute Genomics Platform"/>
            <consortium name="The Broad Institute Genome Sequencing Center for Infectious Disease"/>
            <person name="Wu L."/>
            <person name="Ma J."/>
        </authorList>
    </citation>
    <scope>NUCLEOTIDE SEQUENCE [LARGE SCALE GENOMIC DNA]</scope>
    <source>
        <strain evidence="3">JCM 13852</strain>
    </source>
</reference>